<organism evidence="2 3">
    <name type="scientific">Hyaloscypha bicolor E</name>
    <dbReference type="NCBI Taxonomy" id="1095630"/>
    <lineage>
        <taxon>Eukaryota</taxon>
        <taxon>Fungi</taxon>
        <taxon>Dikarya</taxon>
        <taxon>Ascomycota</taxon>
        <taxon>Pezizomycotina</taxon>
        <taxon>Leotiomycetes</taxon>
        <taxon>Helotiales</taxon>
        <taxon>Hyaloscyphaceae</taxon>
        <taxon>Hyaloscypha</taxon>
        <taxon>Hyaloscypha bicolor</taxon>
    </lineage>
</organism>
<evidence type="ECO:0000313" key="2">
    <source>
        <dbReference type="EMBL" id="PMD61956.1"/>
    </source>
</evidence>
<evidence type="ECO:0000313" key="3">
    <source>
        <dbReference type="Proteomes" id="UP000235371"/>
    </source>
</evidence>
<name>A0A2J6TG06_9HELO</name>
<dbReference type="RefSeq" id="XP_024738860.1">
    <property type="nucleotide sequence ID" value="XM_024872165.1"/>
</dbReference>
<evidence type="ECO:0000256" key="1">
    <source>
        <dbReference type="SAM" id="Phobius"/>
    </source>
</evidence>
<dbReference type="Proteomes" id="UP000235371">
    <property type="component" value="Unassembled WGS sequence"/>
</dbReference>
<feature type="transmembrane region" description="Helical" evidence="1">
    <location>
        <begin position="132"/>
        <end position="160"/>
    </location>
</feature>
<keyword evidence="3" id="KW-1185">Reference proteome</keyword>
<sequence length="183" mass="19549">MWNTNATNANKNQSTSICVCQKAGYTFSLAQSSNAAHLPPLDSLYGTLDTKTPLVLLTIGIALASVSLLSLLYGVVVLLVTSTPPVLVFRVGYLASVPTVILLTISSAKITALADKITGPKDISARVMTHAWMGWAFYVSTWLAAGFMWAALGFSIAGAFKIAHVLEVRKSNTLRVRVDKAGY</sequence>
<dbReference type="GeneID" id="36580246"/>
<keyword evidence="1" id="KW-0812">Transmembrane</keyword>
<protein>
    <submittedName>
        <fullName evidence="2">Uncharacterized protein</fullName>
    </submittedName>
</protein>
<dbReference type="AlphaFoldDB" id="A0A2J6TG06"/>
<dbReference type="EMBL" id="KZ613785">
    <property type="protein sequence ID" value="PMD61956.1"/>
    <property type="molecule type" value="Genomic_DNA"/>
</dbReference>
<reference evidence="2 3" key="1">
    <citation type="submission" date="2016-04" db="EMBL/GenBank/DDBJ databases">
        <title>A degradative enzymes factory behind the ericoid mycorrhizal symbiosis.</title>
        <authorList>
            <consortium name="DOE Joint Genome Institute"/>
            <person name="Martino E."/>
            <person name="Morin E."/>
            <person name="Grelet G."/>
            <person name="Kuo A."/>
            <person name="Kohler A."/>
            <person name="Daghino S."/>
            <person name="Barry K."/>
            <person name="Choi C."/>
            <person name="Cichocki N."/>
            <person name="Clum A."/>
            <person name="Copeland A."/>
            <person name="Hainaut M."/>
            <person name="Haridas S."/>
            <person name="Labutti K."/>
            <person name="Lindquist E."/>
            <person name="Lipzen A."/>
            <person name="Khouja H.-R."/>
            <person name="Murat C."/>
            <person name="Ohm R."/>
            <person name="Olson A."/>
            <person name="Spatafora J."/>
            <person name="Veneault-Fourrey C."/>
            <person name="Henrissat B."/>
            <person name="Grigoriev I."/>
            <person name="Martin F."/>
            <person name="Perotto S."/>
        </authorList>
    </citation>
    <scope>NUCLEOTIDE SEQUENCE [LARGE SCALE GENOMIC DNA]</scope>
    <source>
        <strain evidence="2 3">E</strain>
    </source>
</reference>
<gene>
    <name evidence="2" type="ORF">K444DRAFT_359441</name>
</gene>
<keyword evidence="1" id="KW-1133">Transmembrane helix</keyword>
<feature type="transmembrane region" description="Helical" evidence="1">
    <location>
        <begin position="91"/>
        <end position="112"/>
    </location>
</feature>
<dbReference type="OrthoDB" id="3549864at2759"/>
<feature type="transmembrane region" description="Helical" evidence="1">
    <location>
        <begin position="54"/>
        <end position="79"/>
    </location>
</feature>
<accession>A0A2J6TG06</accession>
<proteinExistence type="predicted"/>
<keyword evidence="1" id="KW-0472">Membrane</keyword>
<dbReference type="InParanoid" id="A0A2J6TG06"/>